<feature type="region of interest" description="Disordered" evidence="1">
    <location>
        <begin position="2193"/>
        <end position="2276"/>
    </location>
</feature>
<gene>
    <name evidence="2" type="ORF">COLO4_29109</name>
</gene>
<feature type="compositionally biased region" description="Basic and acidic residues" evidence="1">
    <location>
        <begin position="92"/>
        <end position="127"/>
    </location>
</feature>
<feature type="compositionally biased region" description="Basic and acidic residues" evidence="1">
    <location>
        <begin position="1104"/>
        <end position="1129"/>
    </location>
</feature>
<feature type="compositionally biased region" description="Basic and acidic residues" evidence="1">
    <location>
        <begin position="769"/>
        <end position="781"/>
    </location>
</feature>
<accession>A0A1R3HGD5</accession>
<comment type="caution">
    <text evidence="2">The sequence shown here is derived from an EMBL/GenBank/DDBJ whole genome shotgun (WGS) entry which is preliminary data.</text>
</comment>
<keyword evidence="3" id="KW-1185">Reference proteome</keyword>
<feature type="compositionally biased region" description="Basic and acidic residues" evidence="1">
    <location>
        <begin position="1213"/>
        <end position="1228"/>
    </location>
</feature>
<dbReference type="OrthoDB" id="1001068at2759"/>
<feature type="compositionally biased region" description="Basic and acidic residues" evidence="1">
    <location>
        <begin position="2163"/>
        <end position="2172"/>
    </location>
</feature>
<feature type="region of interest" description="Disordered" evidence="1">
    <location>
        <begin position="239"/>
        <end position="970"/>
    </location>
</feature>
<feature type="compositionally biased region" description="Basic and acidic residues" evidence="1">
    <location>
        <begin position="478"/>
        <end position="512"/>
    </location>
</feature>
<dbReference type="PANTHER" id="PTHR35511">
    <property type="entry name" value="A-KINASE ANCHOR-LIKE PROTEIN"/>
    <property type="match status" value="1"/>
</dbReference>
<sequence length="2734" mass="303596">MQKTEEESIHLTSELCDKAVVFLPIDLKEIPGGFNQPVETDECLAKTENMQGASANGVETASSVCEGNAEVSKGESFLISPDTAKVASETCEMSKHSEVNETPFKAEKTPEDEKHKENGEYEVKTTEEEAGTVENEVKTTEDSLQKGDRDCDIANLEETGLTEKLEESNLDIGGEKRVEDVVVIADQDASLVEEKSCSQEIKHEGIETDENADIKSNKEVHSIPEADLELEKQASIDATNPIDSLKANESVPEVGDSNLVQEVPEEKSSVEVKDTEPEKLPVLQEKEDGTETIKPIETSENQEASDEVKKDEECTVPVPEGSISEENIDVLKPSQEGNSEKEEILKESFQQQNELEKEKPECPLNEDVNTAISSENEETSTSIKEVASIEEHVEKSEGEVMEDTPTNTVAVSENAQSTETDTLQTEVKENTESAQVEIPNKNADDEIEKQSEKCSETNEAIENKQQGEEACTAETPEIETRGVISEKDVTEEGRGNTEQDETKECNEKKTVIAEEDSEQISPENEAQQDLEQSSYITTKETETHTSKADEIPSPVEQETVQNLEETTENEEKIGEKEDESTKDNGIEKEVETITKEYELESKEQAEPKDAVENNEENLKKEETEEVCEGPEPTIKEESAITNDTEKSTEEEMHTSVPEKEKEEIPEVEVCDKLETNNTVEDAEKQIVEEDTNKDQPTQLTETVEEKSEEASNSKIEETDSTEEKTLQTSEETEEPNNDPSLLDTVKESDEITPREIKEEILCRSSAEPEESKKDTEEETSVKESINTVDVDSASTAAETEETNEKAVEAEEEREEIKDVAAVEKNGLETTEQSSNITPEETEMHNSKADEIPSPVEQETVQNLEETTENEEKIIGEKEDESTKDNGTEKEEVETITKEYELESKEQAEPKDSVENNEENLKKEETEEACEGPEPTIKEESAITDDTEKSTEEEMHTSVPEKEKEEIPEVEVCDKLEIKNTVEDAEKQIVEEDTNKDQPTQLIETVEEKSEEASNSKIEETDSTEEEKTLQTSEEKEEPNNDPSLLDTVKESNEITPREIKEEIVCSSSAEPEESKKDTEEETSVKGSIDTADVESASTAAETEETNKKEVEAEEKMQEINDVAVEKDGLETTEQEGTGVDSADVDVKPADSISCEKDKEVPQEEEGMQDEVPNAGSEDQLETTAKEIPSKEILGDETKEVDTVPSEEYEPTPSEERKLSDETSEKDQVPCEDSETPVAQATDDILIQKEVESEDSGKQSGHDENLAEKCTSESEVIDVSKMEESRELENQSDACESKTSQDEQSSDLGLESEKTNDGKPLDEVTDLGEISSTCKDGEKAIQEEENLAKPESLKEDAEVEKEETGLVTEAHDQMSEAVNDAKNVELEPAVFEEKFKSESETVAEHLSREVIPETSTDVQNQETEEQIKEEPEDKLEDKDCINKEENADEVTKAVILSEEVNEEVKKAEETEESKEHVIEEEDKGIKEHEETEKSVTAEELNENEVEETKGAPETSSNYISQGVETTVEADISSPNTLPEEKEEEQLQTSASTLPSEDEEEIKTANPVEKTEEEIQKDAEVVKQESLEDTSDKNTTEEVCLQEVEQRELEAVAEEETVASQGLEKEEPEEQIQTTSSTLPSEEREHGTGETTEETECDKTKEEVPAKLDVATADETTAEQTLTADKSEEGTTSSALLPNEQEVETLSTVQKIEEENIKEVGTPDIKISEDSSGAKETEEISTEKEECQALEDTEKDETPAAQTLQAEEAKDEPLTSSSILPSEDLKHENIAKVDQIEEEKVKEVGLLEREIPQEPEAVVDHEIAVAQASITEEPTTVDKLDTEETKEAEKLENENYEGSSAREMEEICLPKEEPNDLHAVPKEELTSGQTSSEEKSDEHISGSAITCEEPEHETEKIEDEKTNEEEITKDKSPEDASDAKTVEEICSQKERSIELEAVVEDETTADLNPTEKKLEEQVENPTSALPSKEEELVSTSTSEKIESEKTEEAECLQKEQPQEGEALATSTLPSEEQEDERKETELQEDENPEKIPEETSEKVPDNELITKTEDVAIEEKLVKERDEARDEENQGEKVNEGDEIILNEVSKEEVVEDKEVTETSYSTPLSEEQTKESCGGDELKDEQVNDKTNEAFETTTCQNEELTEEAQKSSESEIVEKQIVCEDKSVEVPGEVAVAATTETEEEPRAELSQAEGTKDIGESNEISGDIQQSEETTKASDKQIPRELDPAEITDITSSIEKEDVPVDLKDSAAESSEKAEVHLKVEEVQHGGEYTNATNNLSEEITQESMAVEDSTKVSLSDQCESLAEETVQVAAQGVIEEREAEGKTDAAQILVEKPEEESLPPPSKFPSEEGEHGVTTKVDAVEETEPKEVEILDKETSDTKTGGEICFKKEENKEFKADEQDIIAVQTPTELKEDKELAEPPVSKFEDVNKEDEEKDKYIREETKETLKAPACETQNEELLVETQKVGEDNNIEKGIIVEDKSVKEPEQASLEEDKTVKVEVPGESDPVESTGTVPSIGKEQSIEQHDRALEIPDKVEVRELEPGNAQEVCSEPGADLEEQKKTENSGVEVTQEPASADSAKSSLSDLLKRATEEKMGVAKDVIQERELTVSKEEAHVEEETVQVKEAKTDEEKEECEEGDEHNKADSGSDAPVMVEAPRDAETKPHKKSHNILSGVGSKVKHSISKVKKAITGKSSSKEPKPTSPKEKETEKC</sequence>
<protein>
    <submittedName>
        <fullName evidence="2">Uncharacterized protein</fullName>
    </submittedName>
</protein>
<organism evidence="2 3">
    <name type="scientific">Corchorus olitorius</name>
    <dbReference type="NCBI Taxonomy" id="93759"/>
    <lineage>
        <taxon>Eukaryota</taxon>
        <taxon>Viridiplantae</taxon>
        <taxon>Streptophyta</taxon>
        <taxon>Embryophyta</taxon>
        <taxon>Tracheophyta</taxon>
        <taxon>Spermatophyta</taxon>
        <taxon>Magnoliopsida</taxon>
        <taxon>eudicotyledons</taxon>
        <taxon>Gunneridae</taxon>
        <taxon>Pentapetalae</taxon>
        <taxon>rosids</taxon>
        <taxon>malvids</taxon>
        <taxon>Malvales</taxon>
        <taxon>Malvaceae</taxon>
        <taxon>Grewioideae</taxon>
        <taxon>Apeibeae</taxon>
        <taxon>Corchorus</taxon>
    </lineage>
</organism>
<feature type="compositionally biased region" description="Polar residues" evidence="1">
    <location>
        <begin position="2149"/>
        <end position="2158"/>
    </location>
</feature>
<feature type="region of interest" description="Disordered" evidence="1">
    <location>
        <begin position="1825"/>
        <end position="2172"/>
    </location>
</feature>
<dbReference type="EMBL" id="AWUE01020233">
    <property type="protein sequence ID" value="OMO69362.1"/>
    <property type="molecule type" value="Genomic_DNA"/>
</dbReference>
<feature type="compositionally biased region" description="Basic and acidic residues" evidence="1">
    <location>
        <begin position="569"/>
        <end position="622"/>
    </location>
</feature>
<feature type="compositionally biased region" description="Polar residues" evidence="1">
    <location>
        <begin position="1629"/>
        <end position="1638"/>
    </location>
</feature>
<feature type="region of interest" description="Disordered" evidence="1">
    <location>
        <begin position="1395"/>
        <end position="1789"/>
    </location>
</feature>
<evidence type="ECO:0000313" key="2">
    <source>
        <dbReference type="EMBL" id="OMO69362.1"/>
    </source>
</evidence>
<feature type="compositionally biased region" description="Basic and acidic residues" evidence="1">
    <location>
        <begin position="869"/>
        <end position="924"/>
    </location>
</feature>
<feature type="compositionally biased region" description="Basic and acidic residues" evidence="1">
    <location>
        <begin position="1834"/>
        <end position="1851"/>
    </location>
</feature>
<feature type="compositionally biased region" description="Basic and acidic residues" evidence="1">
    <location>
        <begin position="1005"/>
        <end position="1019"/>
    </location>
</feature>
<feature type="compositionally biased region" description="Basic and acidic residues" evidence="1">
    <location>
        <begin position="633"/>
        <end position="674"/>
    </location>
</feature>
<reference evidence="3" key="1">
    <citation type="submission" date="2013-09" db="EMBL/GenBank/DDBJ databases">
        <title>Corchorus olitorius genome sequencing.</title>
        <authorList>
            <person name="Alam M."/>
            <person name="Haque M.S."/>
            <person name="Islam M.S."/>
            <person name="Emdad E.M."/>
            <person name="Islam M.M."/>
            <person name="Ahmed B."/>
            <person name="Halim A."/>
            <person name="Hossen Q.M.M."/>
            <person name="Hossain M.Z."/>
            <person name="Ahmed R."/>
            <person name="Khan M.M."/>
            <person name="Islam R."/>
            <person name="Rashid M.M."/>
            <person name="Khan S.A."/>
            <person name="Rahman M.S."/>
            <person name="Alam M."/>
            <person name="Yahiya A.S."/>
            <person name="Khan M.S."/>
            <person name="Azam M.S."/>
            <person name="Haque T."/>
            <person name="Lashkar M.Z.H."/>
            <person name="Akhand A.I."/>
            <person name="Morshed G."/>
            <person name="Roy S."/>
            <person name="Uddin K.S."/>
            <person name="Rabeya T."/>
            <person name="Hossain A.S."/>
            <person name="Chowdhury A."/>
            <person name="Snigdha A.R."/>
            <person name="Mortoza M.S."/>
            <person name="Matin S.A."/>
            <person name="Hoque S.M.E."/>
            <person name="Islam M.K."/>
            <person name="Roy D.K."/>
            <person name="Haider R."/>
            <person name="Moosa M.M."/>
            <person name="Elias S.M."/>
            <person name="Hasan A.M."/>
            <person name="Jahan S."/>
            <person name="Shafiuddin M."/>
            <person name="Mahmood N."/>
            <person name="Shommy N.S."/>
        </authorList>
    </citation>
    <scope>NUCLEOTIDE SEQUENCE [LARGE SCALE GENOMIC DNA]</scope>
    <source>
        <strain evidence="3">cv. O-4</strain>
    </source>
</reference>
<feature type="compositionally biased region" description="Polar residues" evidence="1">
    <location>
        <begin position="519"/>
        <end position="538"/>
    </location>
</feature>
<feature type="compositionally biased region" description="Basic and acidic residues" evidence="1">
    <location>
        <begin position="1424"/>
        <end position="1450"/>
    </location>
</feature>
<feature type="region of interest" description="Disordered" evidence="1">
    <location>
        <begin position="2339"/>
        <end position="2401"/>
    </location>
</feature>
<proteinExistence type="predicted"/>
<feature type="compositionally biased region" description="Basic and acidic residues" evidence="1">
    <location>
        <begin position="264"/>
        <end position="291"/>
    </location>
</feature>
<dbReference type="STRING" id="93759.A0A1R3HGD5"/>
<feature type="compositionally biased region" description="Basic and acidic residues" evidence="1">
    <location>
        <begin position="1858"/>
        <end position="1883"/>
    </location>
</feature>
<dbReference type="Proteomes" id="UP000187203">
    <property type="component" value="Unassembled WGS sequence"/>
</dbReference>
<feature type="compositionally biased region" description="Basic and acidic residues" evidence="1">
    <location>
        <begin position="744"/>
        <end position="761"/>
    </location>
</feature>
<feature type="compositionally biased region" description="Basic and acidic residues" evidence="1">
    <location>
        <begin position="681"/>
        <end position="693"/>
    </location>
</feature>
<feature type="compositionally biased region" description="Basic and acidic residues" evidence="1">
    <location>
        <begin position="1997"/>
        <end position="2015"/>
    </location>
</feature>
<feature type="compositionally biased region" description="Basic and acidic residues" evidence="1">
    <location>
        <begin position="1724"/>
        <end position="1745"/>
    </location>
</feature>
<feature type="compositionally biased region" description="Basic and acidic residues" evidence="1">
    <location>
        <begin position="2255"/>
        <end position="2276"/>
    </location>
</feature>
<feature type="compositionally biased region" description="Basic and acidic residues" evidence="1">
    <location>
        <begin position="442"/>
        <end position="467"/>
    </location>
</feature>
<feature type="compositionally biased region" description="Basic and acidic residues" evidence="1">
    <location>
        <begin position="1395"/>
        <end position="1410"/>
    </location>
</feature>
<feature type="compositionally biased region" description="Polar residues" evidence="1">
    <location>
        <begin position="404"/>
        <end position="425"/>
    </location>
</feature>
<feature type="compositionally biased region" description="Basic and acidic residues" evidence="1">
    <location>
        <begin position="2631"/>
        <end position="2652"/>
    </location>
</feature>
<feature type="region of interest" description="Disordered" evidence="1">
    <location>
        <begin position="2420"/>
        <end position="2457"/>
    </location>
</feature>
<feature type="compositionally biased region" description="Basic and acidic residues" evidence="1">
    <location>
        <begin position="1461"/>
        <end position="1495"/>
    </location>
</feature>
<feature type="compositionally biased region" description="Basic and acidic residues" evidence="1">
    <location>
        <begin position="2717"/>
        <end position="2734"/>
    </location>
</feature>
<feature type="compositionally biased region" description="Polar residues" evidence="1">
    <location>
        <begin position="1512"/>
        <end position="1523"/>
    </location>
</feature>
<feature type="region of interest" description="Disordered" evidence="1">
    <location>
        <begin position="88"/>
        <end position="149"/>
    </location>
</feature>
<feature type="compositionally biased region" description="Basic and acidic residues" evidence="1">
    <location>
        <begin position="2542"/>
        <end position="2563"/>
    </location>
</feature>
<feature type="compositionally biased region" description="Basic and acidic residues" evidence="1">
    <location>
        <begin position="1310"/>
        <end position="1321"/>
    </location>
</feature>
<feature type="compositionally biased region" description="Basic and acidic residues" evidence="1">
    <location>
        <begin position="539"/>
        <end position="550"/>
    </location>
</feature>
<feature type="compositionally biased region" description="Basic and acidic residues" evidence="1">
    <location>
        <begin position="1183"/>
        <end position="1201"/>
    </location>
</feature>
<feature type="compositionally biased region" description="Basic residues" evidence="1">
    <location>
        <begin position="2700"/>
        <end position="2712"/>
    </location>
</feature>
<feature type="compositionally biased region" description="Basic and acidic residues" evidence="1">
    <location>
        <begin position="2135"/>
        <end position="2148"/>
    </location>
</feature>
<feature type="compositionally biased region" description="Basic and acidic residues" evidence="1">
    <location>
        <begin position="2103"/>
        <end position="2115"/>
    </location>
</feature>
<feature type="compositionally biased region" description="Basic and acidic residues" evidence="1">
    <location>
        <begin position="1567"/>
        <end position="1594"/>
    </location>
</feature>
<feature type="region of interest" description="Disordered" evidence="1">
    <location>
        <begin position="2631"/>
        <end position="2734"/>
    </location>
</feature>
<feature type="compositionally biased region" description="Basic and acidic residues" evidence="1">
    <location>
        <begin position="2493"/>
        <end position="2519"/>
    </location>
</feature>
<feature type="compositionally biased region" description="Basic and acidic residues" evidence="1">
    <location>
        <begin position="1047"/>
        <end position="1063"/>
    </location>
</feature>
<feature type="compositionally biased region" description="Basic and acidic residues" evidence="1">
    <location>
        <begin position="841"/>
        <end position="850"/>
    </location>
</feature>
<dbReference type="PANTHER" id="PTHR35511:SF2">
    <property type="entry name" value="A-KINASE ANCHOR-LIKE PROTEIN"/>
    <property type="match status" value="1"/>
</dbReference>
<feature type="compositionally biased region" description="Basic and acidic residues" evidence="1">
    <location>
        <begin position="935"/>
        <end position="970"/>
    </location>
</feature>
<feature type="compositionally biased region" description="Basic and acidic residues" evidence="1">
    <location>
        <begin position="1334"/>
        <end position="1355"/>
    </location>
</feature>
<feature type="compositionally biased region" description="Basic and acidic residues" evidence="1">
    <location>
        <begin position="135"/>
        <end position="149"/>
    </location>
</feature>
<feature type="compositionally biased region" description="Basic and acidic residues" evidence="1">
    <location>
        <begin position="1911"/>
        <end position="1952"/>
    </location>
</feature>
<feature type="compositionally biased region" description="Polar residues" evidence="1">
    <location>
        <begin position="1672"/>
        <end position="1694"/>
    </location>
</feature>
<feature type="compositionally biased region" description="Basic and acidic residues" evidence="1">
    <location>
        <begin position="2046"/>
        <end position="2094"/>
    </location>
</feature>
<feature type="compositionally biased region" description="Basic and acidic residues" evidence="1">
    <location>
        <begin position="983"/>
        <end position="995"/>
    </location>
</feature>
<feature type="compositionally biased region" description="Basic and acidic residues" evidence="1">
    <location>
        <begin position="387"/>
        <end position="398"/>
    </location>
</feature>
<feature type="compositionally biased region" description="Basic and acidic residues" evidence="1">
    <location>
        <begin position="703"/>
        <end position="725"/>
    </location>
</feature>
<feature type="compositionally biased region" description="Basic and acidic residues" evidence="1">
    <location>
        <begin position="1144"/>
        <end position="1161"/>
    </location>
</feature>
<feature type="compositionally biased region" description="Basic and acidic residues" evidence="1">
    <location>
        <begin position="802"/>
        <end position="821"/>
    </location>
</feature>
<feature type="compositionally biased region" description="Low complexity" evidence="1">
    <location>
        <begin position="1089"/>
        <end position="1100"/>
    </location>
</feature>
<feature type="compositionally biased region" description="Basic and acidic residues" evidence="1">
    <location>
        <begin position="1245"/>
        <end position="1300"/>
    </location>
</feature>
<feature type="compositionally biased region" description="Basic and acidic residues" evidence="1">
    <location>
        <begin position="1655"/>
        <end position="1664"/>
    </location>
</feature>
<feature type="region of interest" description="Disordered" evidence="1">
    <location>
        <begin position="983"/>
        <end position="1365"/>
    </location>
</feature>
<feature type="compositionally biased region" description="Basic and acidic residues" evidence="1">
    <location>
        <begin position="2230"/>
        <end position="2244"/>
    </location>
</feature>
<feature type="compositionally biased region" description="Basic and acidic residues" evidence="1">
    <location>
        <begin position="2385"/>
        <end position="2399"/>
    </location>
</feature>
<feature type="compositionally biased region" description="Basic and acidic residues" evidence="1">
    <location>
        <begin position="2431"/>
        <end position="2449"/>
    </location>
</feature>
<evidence type="ECO:0000313" key="3">
    <source>
        <dbReference type="Proteomes" id="UP000187203"/>
    </source>
</evidence>
<feature type="compositionally biased region" description="Polar residues" evidence="1">
    <location>
        <begin position="2219"/>
        <end position="2229"/>
    </location>
</feature>
<feature type="compositionally biased region" description="Low complexity" evidence="1">
    <location>
        <begin position="2596"/>
        <end position="2605"/>
    </location>
</feature>
<evidence type="ECO:0000256" key="1">
    <source>
        <dbReference type="SAM" id="MobiDB-lite"/>
    </source>
</evidence>
<feature type="compositionally biased region" description="Polar residues" evidence="1">
    <location>
        <begin position="827"/>
        <end position="838"/>
    </location>
</feature>
<feature type="region of interest" description="Disordered" evidence="1">
    <location>
        <begin position="2493"/>
        <end position="2605"/>
    </location>
</feature>
<name>A0A1R3HGD5_9ROSI</name>